<dbReference type="Proteomes" id="UP000054477">
    <property type="component" value="Unassembled WGS sequence"/>
</dbReference>
<evidence type="ECO:0000313" key="1">
    <source>
        <dbReference type="EMBL" id="KIK03734.1"/>
    </source>
</evidence>
<dbReference type="AlphaFoldDB" id="A0A0C9XQ50"/>
<keyword evidence="2" id="KW-1185">Reference proteome</keyword>
<feature type="non-terminal residue" evidence="1">
    <location>
        <position position="1"/>
    </location>
</feature>
<sequence>EAYSDNDIEKEVFLQAAGLSYSGTGDGHVLIWWSNASASDPTSQVIQPTSQAGNYSYSQSPSAPQLFARAQRDQVLGFIRSSVVNGCRVWTRDLFAGMVEVGLMLQEVFDDANRGVPLAKRDKSQLLRIIVTHRYRCWISSRHFISWRFWIL</sequence>
<reference evidence="1 2" key="1">
    <citation type="submission" date="2014-04" db="EMBL/GenBank/DDBJ databases">
        <authorList>
            <consortium name="DOE Joint Genome Institute"/>
            <person name="Kuo A."/>
            <person name="Kohler A."/>
            <person name="Nagy L.G."/>
            <person name="Floudas D."/>
            <person name="Copeland A."/>
            <person name="Barry K.W."/>
            <person name="Cichocki N."/>
            <person name="Veneault-Fourrey C."/>
            <person name="LaButti K."/>
            <person name="Lindquist E.A."/>
            <person name="Lipzen A."/>
            <person name="Lundell T."/>
            <person name="Morin E."/>
            <person name="Murat C."/>
            <person name="Sun H."/>
            <person name="Tunlid A."/>
            <person name="Henrissat B."/>
            <person name="Grigoriev I.V."/>
            <person name="Hibbett D.S."/>
            <person name="Martin F."/>
            <person name="Nordberg H.P."/>
            <person name="Cantor M.N."/>
            <person name="Hua S.X."/>
        </authorList>
    </citation>
    <scope>NUCLEOTIDE SEQUENCE [LARGE SCALE GENOMIC DNA]</scope>
    <source>
        <strain evidence="1 2">LaAM-08-1</strain>
    </source>
</reference>
<gene>
    <name evidence="1" type="ORF">K443DRAFT_94713</name>
</gene>
<dbReference type="EMBL" id="KN838577">
    <property type="protein sequence ID" value="KIK03734.1"/>
    <property type="molecule type" value="Genomic_DNA"/>
</dbReference>
<dbReference type="STRING" id="1095629.A0A0C9XQ50"/>
<dbReference type="HOGENOM" id="CLU_132759_0_0_1"/>
<organism evidence="1 2">
    <name type="scientific">Laccaria amethystina LaAM-08-1</name>
    <dbReference type="NCBI Taxonomy" id="1095629"/>
    <lineage>
        <taxon>Eukaryota</taxon>
        <taxon>Fungi</taxon>
        <taxon>Dikarya</taxon>
        <taxon>Basidiomycota</taxon>
        <taxon>Agaricomycotina</taxon>
        <taxon>Agaricomycetes</taxon>
        <taxon>Agaricomycetidae</taxon>
        <taxon>Agaricales</taxon>
        <taxon>Agaricineae</taxon>
        <taxon>Hydnangiaceae</taxon>
        <taxon>Laccaria</taxon>
    </lineage>
</organism>
<name>A0A0C9XQ50_9AGAR</name>
<dbReference type="OrthoDB" id="3235294at2759"/>
<evidence type="ECO:0000313" key="2">
    <source>
        <dbReference type="Proteomes" id="UP000054477"/>
    </source>
</evidence>
<accession>A0A0C9XQ50</accession>
<proteinExistence type="predicted"/>
<protein>
    <submittedName>
        <fullName evidence="1">Uncharacterized protein</fullName>
    </submittedName>
</protein>
<reference evidence="2" key="2">
    <citation type="submission" date="2015-01" db="EMBL/GenBank/DDBJ databases">
        <title>Evolutionary Origins and Diversification of the Mycorrhizal Mutualists.</title>
        <authorList>
            <consortium name="DOE Joint Genome Institute"/>
            <consortium name="Mycorrhizal Genomics Consortium"/>
            <person name="Kohler A."/>
            <person name="Kuo A."/>
            <person name="Nagy L.G."/>
            <person name="Floudas D."/>
            <person name="Copeland A."/>
            <person name="Barry K.W."/>
            <person name="Cichocki N."/>
            <person name="Veneault-Fourrey C."/>
            <person name="LaButti K."/>
            <person name="Lindquist E.A."/>
            <person name="Lipzen A."/>
            <person name="Lundell T."/>
            <person name="Morin E."/>
            <person name="Murat C."/>
            <person name="Riley R."/>
            <person name="Ohm R."/>
            <person name="Sun H."/>
            <person name="Tunlid A."/>
            <person name="Henrissat B."/>
            <person name="Grigoriev I.V."/>
            <person name="Hibbett D.S."/>
            <person name="Martin F."/>
        </authorList>
    </citation>
    <scope>NUCLEOTIDE SEQUENCE [LARGE SCALE GENOMIC DNA]</scope>
    <source>
        <strain evidence="2">LaAM-08-1</strain>
    </source>
</reference>